<gene>
    <name evidence="3" type="ORF">B4U79_00418</name>
    <name evidence="2" type="ORF">B4U79_10718</name>
    <name evidence="1" type="ORF">B4U79_12066</name>
</gene>
<dbReference type="EMBL" id="NCKU01014463">
    <property type="protein sequence ID" value="RWR99585.1"/>
    <property type="molecule type" value="Genomic_DNA"/>
</dbReference>
<evidence type="ECO:0000313" key="1">
    <source>
        <dbReference type="EMBL" id="RWR99373.1"/>
    </source>
</evidence>
<sequence length="12" mass="1481">MGRKLFIKKTKM</sequence>
<dbReference type="EMBL" id="NCKU01015476">
    <property type="protein sequence ID" value="RWR99373.1"/>
    <property type="molecule type" value="Genomic_DNA"/>
</dbReference>
<name>A0A3S3RE14_9ACAR</name>
<proteinExistence type="predicted"/>
<accession>A0A3S3RE14</accession>
<dbReference type="Proteomes" id="UP000285301">
    <property type="component" value="Unassembled WGS sequence"/>
</dbReference>
<evidence type="ECO:0000313" key="3">
    <source>
        <dbReference type="EMBL" id="RWS00212.1"/>
    </source>
</evidence>
<evidence type="ECO:0000313" key="2">
    <source>
        <dbReference type="EMBL" id="RWR99585.1"/>
    </source>
</evidence>
<reference evidence="1" key="2">
    <citation type="submission" date="2018-11" db="EMBL/GenBank/DDBJ databases">
        <title>Trombidioid mite genomics.</title>
        <authorList>
            <person name="Dong X."/>
        </authorList>
    </citation>
    <scope>NUCLEOTIDE SEQUENCE</scope>
    <source>
        <strain evidence="1">UoL-WK</strain>
    </source>
</reference>
<dbReference type="EMBL" id="NCKU01012050">
    <property type="protein sequence ID" value="RWS00212.1"/>
    <property type="molecule type" value="Genomic_DNA"/>
</dbReference>
<reference evidence="1 4" key="1">
    <citation type="journal article" date="2018" name="Gigascience">
        <title>Genomes of trombidid mites reveal novel predicted allergens and laterally-transferred genes associated with secondary metabolism.</title>
        <authorList>
            <person name="Dong X."/>
            <person name="Chaisiri K."/>
            <person name="Xia D."/>
            <person name="Armstrong S.D."/>
            <person name="Fang Y."/>
            <person name="Donnelly M.J."/>
            <person name="Kadowaki T."/>
            <person name="McGarry J.W."/>
            <person name="Darby A.C."/>
            <person name="Makepeace B.L."/>
        </authorList>
    </citation>
    <scope>NUCLEOTIDE SEQUENCE [LARGE SCALE GENOMIC DNA]</scope>
    <source>
        <strain evidence="1">UoL-WK</strain>
    </source>
</reference>
<comment type="caution">
    <text evidence="1">The sequence shown here is derived from an EMBL/GenBank/DDBJ whole genome shotgun (WGS) entry which is preliminary data.</text>
</comment>
<evidence type="ECO:0000313" key="4">
    <source>
        <dbReference type="Proteomes" id="UP000285301"/>
    </source>
</evidence>
<organism evidence="1 4">
    <name type="scientific">Dinothrombium tinctorium</name>
    <dbReference type="NCBI Taxonomy" id="1965070"/>
    <lineage>
        <taxon>Eukaryota</taxon>
        <taxon>Metazoa</taxon>
        <taxon>Ecdysozoa</taxon>
        <taxon>Arthropoda</taxon>
        <taxon>Chelicerata</taxon>
        <taxon>Arachnida</taxon>
        <taxon>Acari</taxon>
        <taxon>Acariformes</taxon>
        <taxon>Trombidiformes</taxon>
        <taxon>Prostigmata</taxon>
        <taxon>Anystina</taxon>
        <taxon>Parasitengona</taxon>
        <taxon>Trombidioidea</taxon>
        <taxon>Trombidiidae</taxon>
        <taxon>Dinothrombium</taxon>
    </lineage>
</organism>
<keyword evidence="4" id="KW-1185">Reference proteome</keyword>
<protein>
    <submittedName>
        <fullName evidence="1">Uncharacterized protein</fullName>
    </submittedName>
</protein>